<dbReference type="EMBL" id="BMAW01063589">
    <property type="protein sequence ID" value="GFT40983.1"/>
    <property type="molecule type" value="Genomic_DNA"/>
</dbReference>
<proteinExistence type="predicted"/>
<dbReference type="Proteomes" id="UP000887013">
    <property type="component" value="Unassembled WGS sequence"/>
</dbReference>
<evidence type="ECO:0000313" key="2">
    <source>
        <dbReference type="Proteomes" id="UP000887013"/>
    </source>
</evidence>
<evidence type="ECO:0000313" key="1">
    <source>
        <dbReference type="EMBL" id="GFT40983.1"/>
    </source>
</evidence>
<name>A0A8X6TT03_NEPPI</name>
<keyword evidence="2" id="KW-1185">Reference proteome</keyword>
<organism evidence="1 2">
    <name type="scientific">Nephila pilipes</name>
    <name type="common">Giant wood spider</name>
    <name type="synonym">Nephila maculata</name>
    <dbReference type="NCBI Taxonomy" id="299642"/>
    <lineage>
        <taxon>Eukaryota</taxon>
        <taxon>Metazoa</taxon>
        <taxon>Ecdysozoa</taxon>
        <taxon>Arthropoda</taxon>
        <taxon>Chelicerata</taxon>
        <taxon>Arachnida</taxon>
        <taxon>Araneae</taxon>
        <taxon>Araneomorphae</taxon>
        <taxon>Entelegynae</taxon>
        <taxon>Araneoidea</taxon>
        <taxon>Nephilidae</taxon>
        <taxon>Nephila</taxon>
    </lineage>
</organism>
<sequence length="97" mass="11341">MGEVTIRESWKGFQMHRLLCLSRGRTFYPRIMEAVPKPPNLVTISWKNLLPENHGRNSKNTESCDYLVGEVTIRESWKGFQNHRFLCLSCGRTNRES</sequence>
<gene>
    <name evidence="1" type="ORF">NPIL_518341</name>
</gene>
<comment type="caution">
    <text evidence="1">The sequence shown here is derived from an EMBL/GenBank/DDBJ whole genome shotgun (WGS) entry which is preliminary data.</text>
</comment>
<dbReference type="AlphaFoldDB" id="A0A8X6TT03"/>
<reference evidence="1" key="1">
    <citation type="submission" date="2020-08" db="EMBL/GenBank/DDBJ databases">
        <title>Multicomponent nature underlies the extraordinary mechanical properties of spider dragline silk.</title>
        <authorList>
            <person name="Kono N."/>
            <person name="Nakamura H."/>
            <person name="Mori M."/>
            <person name="Yoshida Y."/>
            <person name="Ohtoshi R."/>
            <person name="Malay A.D."/>
            <person name="Moran D.A.P."/>
            <person name="Tomita M."/>
            <person name="Numata K."/>
            <person name="Arakawa K."/>
        </authorList>
    </citation>
    <scope>NUCLEOTIDE SEQUENCE</scope>
</reference>
<protein>
    <submittedName>
        <fullName evidence="1">Uncharacterized protein</fullName>
    </submittedName>
</protein>
<accession>A0A8X6TT03</accession>